<protein>
    <submittedName>
        <fullName evidence="1">Uncharacterized protein</fullName>
    </submittedName>
</protein>
<dbReference type="GeneID" id="55813382"/>
<sequence length="67" mass="7241">MKGYGRFQHGRGAEYFYRPVEQTAGALIEALAVLPPDTLIETTAGYDGVTELAGVWYYPATKTASLG</sequence>
<dbReference type="RefSeq" id="YP_009884044.1">
    <property type="nucleotide sequence ID" value="NC_049465.1"/>
</dbReference>
<gene>
    <name evidence="1" type="primary">67</name>
    <name evidence="1" type="ORF">SEA_VIBAKI_67</name>
</gene>
<proteinExistence type="predicted"/>
<reference evidence="1 2" key="1">
    <citation type="submission" date="2019-06" db="EMBL/GenBank/DDBJ databases">
        <authorList>
            <person name="Alexander J."/>
            <person name="Ertsgaard D.J."/>
            <person name="Fields K.L."/>
            <person name="Fields S.B."/>
            <person name="Humphreys H."/>
            <person name="Kinneman J.E."/>
            <person name="Nelson N.D."/>
            <person name="Olakunle E.K."/>
            <person name="Reimer A.C."/>
            <person name="Robertson C."/>
            <person name="Ross G.V."/>
            <person name="Bonilla J.A."/>
            <person name="Klyczek K."/>
            <person name="Garlena R.A."/>
            <person name="Russell D.A."/>
            <person name="Pope W.H."/>
            <person name="Jacobs-Sera D."/>
            <person name="Hatfull G.F."/>
        </authorList>
    </citation>
    <scope>NUCLEOTIDE SEQUENCE [LARGE SCALE GENOMIC DNA]</scope>
</reference>
<organism evidence="1 2">
    <name type="scientific">Arthrobacter phage Vibaki</name>
    <dbReference type="NCBI Taxonomy" id="2593333"/>
    <lineage>
        <taxon>Viruses</taxon>
        <taxon>Duplodnaviria</taxon>
        <taxon>Heunggongvirae</taxon>
        <taxon>Uroviricota</taxon>
        <taxon>Caudoviricetes</taxon>
        <taxon>Berryhillviridae</taxon>
        <taxon>Vibakivirus</taxon>
        <taxon>Vibakivirus vibaki</taxon>
    </lineage>
</organism>
<name>A0A514TZ41_9CAUD</name>
<accession>A0A514TZ41</accession>
<dbReference type="Proteomes" id="UP000318687">
    <property type="component" value="Segment"/>
</dbReference>
<evidence type="ECO:0000313" key="2">
    <source>
        <dbReference type="Proteomes" id="UP000318687"/>
    </source>
</evidence>
<keyword evidence="2" id="KW-1185">Reference proteome</keyword>
<evidence type="ECO:0000313" key="1">
    <source>
        <dbReference type="EMBL" id="QDK01947.1"/>
    </source>
</evidence>
<dbReference type="EMBL" id="MN096362">
    <property type="protein sequence ID" value="QDK01947.1"/>
    <property type="molecule type" value="Genomic_DNA"/>
</dbReference>
<dbReference type="KEGG" id="vg:55813382"/>